<proteinExistence type="predicted"/>
<dbReference type="Gene3D" id="3.30.1390.20">
    <property type="entry name" value="Ribosomal protein L30, ferredoxin-like fold domain"/>
    <property type="match status" value="1"/>
</dbReference>
<dbReference type="InterPro" id="IPR005996">
    <property type="entry name" value="Ribosomal_uL30_bac-type"/>
</dbReference>
<accession>E0VHG9</accession>
<keyword evidence="1" id="KW-0687">Ribonucleoprotein</keyword>
<dbReference type="GO" id="GO:0003735">
    <property type="term" value="F:structural constituent of ribosome"/>
    <property type="evidence" value="ECO:0007669"/>
    <property type="project" value="InterPro"/>
</dbReference>
<dbReference type="PANTHER" id="PTHR15892:SF2">
    <property type="entry name" value="LARGE RIBOSOMAL SUBUNIT PROTEIN UL30M"/>
    <property type="match status" value="1"/>
</dbReference>
<reference evidence="1" key="2">
    <citation type="submission" date="2007-04" db="EMBL/GenBank/DDBJ databases">
        <title>The genome of the human body louse.</title>
        <authorList>
            <consortium name="The Human Body Louse Genome Consortium"/>
            <person name="Kirkness E."/>
            <person name="Walenz B."/>
            <person name="Hass B."/>
            <person name="Bruggner R."/>
            <person name="Strausberg R."/>
        </authorList>
    </citation>
    <scope>NUCLEOTIDE SEQUENCE</scope>
    <source>
        <strain evidence="1">USDA</strain>
    </source>
</reference>
<dbReference type="eggNOG" id="KOG4799">
    <property type="taxonomic scope" value="Eukaryota"/>
</dbReference>
<dbReference type="KEGG" id="phu:Phum_PHUM209430"/>
<dbReference type="GO" id="GO:0015934">
    <property type="term" value="C:large ribosomal subunit"/>
    <property type="evidence" value="ECO:0007669"/>
    <property type="project" value="InterPro"/>
</dbReference>
<dbReference type="GO" id="GO:0006412">
    <property type="term" value="P:translation"/>
    <property type="evidence" value="ECO:0007669"/>
    <property type="project" value="InterPro"/>
</dbReference>
<dbReference type="EMBL" id="DS235170">
    <property type="protein sequence ID" value="EEB12825.1"/>
    <property type="molecule type" value="Genomic_DNA"/>
</dbReference>
<sequence>MNNFLKLQSLTRNVYSTIRFCSNEPAGIPYYGFTYYPRDKNFQDPPYNPSKLFLIRRIKSIKGASKREKRVLRELNIDGSKFLKNHISVVKNIPQVNTLLWEVKHLVEIKPIYWKGELPEDCLGTILRSTGELVISPKLAVSEEIKKNSLNHHDAKIGRKYMQQYLLSEWVKGNYKNES</sequence>
<dbReference type="Proteomes" id="UP000009046">
    <property type="component" value="Unassembled WGS sequence"/>
</dbReference>
<dbReference type="OrthoDB" id="9973389at2759"/>
<evidence type="ECO:0000313" key="1">
    <source>
        <dbReference type="EMBL" id="EEB12825.1"/>
    </source>
</evidence>
<organism>
    <name type="scientific">Pediculus humanus subsp. corporis</name>
    <name type="common">Body louse</name>
    <dbReference type="NCBI Taxonomy" id="121224"/>
    <lineage>
        <taxon>Eukaryota</taxon>
        <taxon>Metazoa</taxon>
        <taxon>Ecdysozoa</taxon>
        <taxon>Arthropoda</taxon>
        <taxon>Hexapoda</taxon>
        <taxon>Insecta</taxon>
        <taxon>Pterygota</taxon>
        <taxon>Neoptera</taxon>
        <taxon>Paraneoptera</taxon>
        <taxon>Psocodea</taxon>
        <taxon>Troctomorpha</taxon>
        <taxon>Phthiraptera</taxon>
        <taxon>Anoplura</taxon>
        <taxon>Pediculidae</taxon>
        <taxon>Pediculus</taxon>
    </lineage>
</organism>
<dbReference type="InterPro" id="IPR036919">
    <property type="entry name" value="Ribo_uL30_ferredoxin-like_sf"/>
</dbReference>
<dbReference type="EMBL" id="AAZO01002418">
    <property type="status" value="NOT_ANNOTATED_CDS"/>
    <property type="molecule type" value="Genomic_DNA"/>
</dbReference>
<dbReference type="STRING" id="121224.E0VHG9"/>
<dbReference type="InParanoid" id="E0VHG9"/>
<dbReference type="VEuPathDB" id="VectorBase:PHUM209430"/>
<dbReference type="CTD" id="8237368"/>
<dbReference type="GO" id="GO:0005739">
    <property type="term" value="C:mitochondrion"/>
    <property type="evidence" value="ECO:0007669"/>
    <property type="project" value="TreeGrafter"/>
</dbReference>
<protein>
    <submittedName>
        <fullName evidence="1">Mitochondrial 50S ribosomal protein L30, putative</fullName>
    </submittedName>
</protein>
<dbReference type="FunCoup" id="E0VHG9">
    <property type="interactions" value="1176"/>
</dbReference>
<gene>
    <name evidence="2" type="primary">8237368</name>
    <name evidence="1" type="ORF">Phum_PHUM209430</name>
</gene>
<keyword evidence="1" id="KW-0689">Ribosomal protein</keyword>
<dbReference type="AlphaFoldDB" id="E0VHG9"/>
<dbReference type="GeneID" id="8237368"/>
<dbReference type="HOGENOM" id="CLU_115557_0_0_1"/>
<evidence type="ECO:0000313" key="3">
    <source>
        <dbReference type="Proteomes" id="UP000009046"/>
    </source>
</evidence>
<reference evidence="1" key="1">
    <citation type="submission" date="2007-04" db="EMBL/GenBank/DDBJ databases">
        <title>Annotation of Pediculus humanus corporis strain USDA.</title>
        <authorList>
            <person name="Kirkness E."/>
            <person name="Hannick L."/>
            <person name="Hass B."/>
            <person name="Bruggner R."/>
            <person name="Lawson D."/>
            <person name="Bidwell S."/>
            <person name="Joardar V."/>
            <person name="Caler E."/>
            <person name="Walenz B."/>
            <person name="Inman J."/>
            <person name="Schobel S."/>
            <person name="Galinsky K."/>
            <person name="Amedeo P."/>
            <person name="Strausberg R."/>
        </authorList>
    </citation>
    <scope>NUCLEOTIDE SEQUENCE</scope>
    <source>
        <strain evidence="1">USDA</strain>
    </source>
</reference>
<dbReference type="RefSeq" id="XP_002425563.1">
    <property type="nucleotide sequence ID" value="XM_002425518.1"/>
</dbReference>
<dbReference type="SUPFAM" id="SSF55129">
    <property type="entry name" value="Ribosomal protein L30p/L7e"/>
    <property type="match status" value="1"/>
</dbReference>
<dbReference type="PANTHER" id="PTHR15892">
    <property type="entry name" value="MITOCHONDRIAL RIBOSOMAL PROTEIN L30"/>
    <property type="match status" value="1"/>
</dbReference>
<keyword evidence="3" id="KW-1185">Reference proteome</keyword>
<dbReference type="EnsemblMetazoa" id="PHUM209430-RA">
    <property type="protein sequence ID" value="PHUM209430-PA"/>
    <property type="gene ID" value="PHUM209430"/>
</dbReference>
<evidence type="ECO:0000313" key="2">
    <source>
        <dbReference type="EnsemblMetazoa" id="PHUM209430-PA"/>
    </source>
</evidence>
<reference evidence="2" key="3">
    <citation type="submission" date="2021-02" db="UniProtKB">
        <authorList>
            <consortium name="EnsemblMetazoa"/>
        </authorList>
    </citation>
    <scope>IDENTIFICATION</scope>
    <source>
        <strain evidence="2">USDA</strain>
    </source>
</reference>
<name>E0VHG9_PEDHC</name>